<dbReference type="PANTHER" id="PTHR23505">
    <property type="entry name" value="SPINSTER"/>
    <property type="match status" value="1"/>
</dbReference>
<keyword evidence="5 7" id="KW-0472">Membrane</keyword>
<keyword evidence="2" id="KW-0813">Transport</keyword>
<dbReference type="Pfam" id="PF07690">
    <property type="entry name" value="MFS_1"/>
    <property type="match status" value="1"/>
</dbReference>
<dbReference type="InterPro" id="IPR036259">
    <property type="entry name" value="MFS_trans_sf"/>
</dbReference>
<dbReference type="AlphaFoldDB" id="A0A6A4V505"/>
<gene>
    <name evidence="9" type="primary">spns1_0</name>
    <name evidence="9" type="ORF">FJT64_012872</name>
</gene>
<feature type="transmembrane region" description="Helical" evidence="7">
    <location>
        <begin position="146"/>
        <end position="166"/>
    </location>
</feature>
<feature type="transmembrane region" description="Helical" evidence="7">
    <location>
        <begin position="420"/>
        <end position="438"/>
    </location>
</feature>
<keyword evidence="4 7" id="KW-1133">Transmembrane helix</keyword>
<comment type="similarity">
    <text evidence="6">Belongs to the major facilitator superfamily. Spinster (TC 2.A.1.49) family.</text>
</comment>
<feature type="transmembrane region" description="Helical" evidence="7">
    <location>
        <begin position="239"/>
        <end position="259"/>
    </location>
</feature>
<dbReference type="EMBL" id="VIIS01002081">
    <property type="protein sequence ID" value="KAF0288745.1"/>
    <property type="molecule type" value="Genomic_DNA"/>
</dbReference>
<dbReference type="SUPFAM" id="SSF103473">
    <property type="entry name" value="MFS general substrate transporter"/>
    <property type="match status" value="1"/>
</dbReference>
<dbReference type="InterPro" id="IPR011701">
    <property type="entry name" value="MFS"/>
</dbReference>
<feature type="transmembrane region" description="Helical" evidence="7">
    <location>
        <begin position="358"/>
        <end position="380"/>
    </location>
</feature>
<dbReference type="InterPro" id="IPR044770">
    <property type="entry name" value="MFS_spinster-like"/>
</dbReference>
<feature type="transmembrane region" description="Helical" evidence="7">
    <location>
        <begin position="206"/>
        <end position="227"/>
    </location>
</feature>
<comment type="subcellular location">
    <subcellularLocation>
        <location evidence="1">Membrane</location>
        <topology evidence="1">Multi-pass membrane protein</topology>
    </subcellularLocation>
</comment>
<evidence type="ECO:0000256" key="7">
    <source>
        <dbReference type="SAM" id="Phobius"/>
    </source>
</evidence>
<feature type="domain" description="Major facilitator superfamily (MFS) profile" evidence="8">
    <location>
        <begin position="33"/>
        <end position="483"/>
    </location>
</feature>
<dbReference type="GO" id="GO:0016020">
    <property type="term" value="C:membrane"/>
    <property type="evidence" value="ECO:0007669"/>
    <property type="project" value="UniProtKB-SubCell"/>
</dbReference>
<dbReference type="PROSITE" id="PS00216">
    <property type="entry name" value="SUGAR_TRANSPORT_1"/>
    <property type="match status" value="1"/>
</dbReference>
<keyword evidence="3 7" id="KW-0812">Transmembrane</keyword>
<accession>A0A6A4V505</accession>
<protein>
    <submittedName>
        <fullName evidence="9">Protein spinster 1</fullName>
    </submittedName>
</protein>
<dbReference type="InterPro" id="IPR020846">
    <property type="entry name" value="MFS_dom"/>
</dbReference>
<evidence type="ECO:0000313" key="9">
    <source>
        <dbReference type="EMBL" id="KAF0288745.1"/>
    </source>
</evidence>
<sequence>MVTSEGGSEGARAPRRGGGPCALLRQSPYSLYVLLLLMAAYLLSKMDRYMLAVVARPSAQEIHFGDRGCLLNVSAESSLTAADCTNATDSLSCVTLADRAGVAGCSWDYTGTGLQYDLLAGPVFTLVFTVAGLPLGLAADRCNRKLLLCACLLVWAVCVVLTGLAQRYWQLAALRFGVGFGEAGCTPLATSLLADYFSPELRGTALGVYNWGIYFGYSLAYAVGDFITEADIMGMGWRWAYFMSGAPGVLLALLMLATLREPPRADLSAPSAAARAVPRLLRLFARPPLLLLALAGSVRNAAVYVWSYSTETFFESQGQTPAQVGAYMSWVPLVSGPLGLLLGGLVSDGAGRRLGPAGRLGAVAASQLLAAPFVVGVLLLRPPWAYISIIPSYIIGELWFPISLVVLVELTPADLRNAAVAFYIFVITNIGGNMQLLLKPLMDAFQHTGRSYLQAYRDALFVLFPGQYVLAACLYLAALVALKAETRRYLQQKDAKDRVKDLSGVGNLAYRDK</sequence>
<evidence type="ECO:0000256" key="1">
    <source>
        <dbReference type="ARBA" id="ARBA00004141"/>
    </source>
</evidence>
<evidence type="ECO:0000256" key="5">
    <source>
        <dbReference type="ARBA" id="ARBA00023136"/>
    </source>
</evidence>
<evidence type="ECO:0000313" key="10">
    <source>
        <dbReference type="Proteomes" id="UP000440578"/>
    </source>
</evidence>
<dbReference type="PANTHER" id="PTHR23505:SF79">
    <property type="entry name" value="PROTEIN SPINSTER"/>
    <property type="match status" value="1"/>
</dbReference>
<feature type="transmembrane region" description="Helical" evidence="7">
    <location>
        <begin position="386"/>
        <end position="408"/>
    </location>
</feature>
<feature type="transmembrane region" description="Helical" evidence="7">
    <location>
        <begin position="118"/>
        <end position="139"/>
    </location>
</feature>
<proteinExistence type="inferred from homology"/>
<dbReference type="PROSITE" id="PS50850">
    <property type="entry name" value="MFS"/>
    <property type="match status" value="1"/>
</dbReference>
<comment type="caution">
    <text evidence="9">The sequence shown here is derived from an EMBL/GenBank/DDBJ whole genome shotgun (WGS) entry which is preliminary data.</text>
</comment>
<organism evidence="9 10">
    <name type="scientific">Amphibalanus amphitrite</name>
    <name type="common">Striped barnacle</name>
    <name type="synonym">Balanus amphitrite</name>
    <dbReference type="NCBI Taxonomy" id="1232801"/>
    <lineage>
        <taxon>Eukaryota</taxon>
        <taxon>Metazoa</taxon>
        <taxon>Ecdysozoa</taxon>
        <taxon>Arthropoda</taxon>
        <taxon>Crustacea</taxon>
        <taxon>Multicrustacea</taxon>
        <taxon>Cirripedia</taxon>
        <taxon>Thoracica</taxon>
        <taxon>Thoracicalcarea</taxon>
        <taxon>Balanomorpha</taxon>
        <taxon>Balanoidea</taxon>
        <taxon>Balanidae</taxon>
        <taxon>Amphibalaninae</taxon>
        <taxon>Amphibalanus</taxon>
    </lineage>
</organism>
<dbReference type="OrthoDB" id="3639251at2759"/>
<keyword evidence="10" id="KW-1185">Reference proteome</keyword>
<evidence type="ECO:0000256" key="6">
    <source>
        <dbReference type="ARBA" id="ARBA00024338"/>
    </source>
</evidence>
<dbReference type="GO" id="GO:0022857">
    <property type="term" value="F:transmembrane transporter activity"/>
    <property type="evidence" value="ECO:0007669"/>
    <property type="project" value="InterPro"/>
</dbReference>
<name>A0A6A4V505_AMPAM</name>
<evidence type="ECO:0000256" key="3">
    <source>
        <dbReference type="ARBA" id="ARBA00022692"/>
    </source>
</evidence>
<evidence type="ECO:0000259" key="8">
    <source>
        <dbReference type="PROSITE" id="PS50850"/>
    </source>
</evidence>
<dbReference type="Gene3D" id="1.20.1250.20">
    <property type="entry name" value="MFS general substrate transporter like domains"/>
    <property type="match status" value="1"/>
</dbReference>
<reference evidence="9 10" key="1">
    <citation type="submission" date="2019-07" db="EMBL/GenBank/DDBJ databases">
        <title>Draft genome assembly of a fouling barnacle, Amphibalanus amphitrite (Darwin, 1854): The first reference genome for Thecostraca.</title>
        <authorList>
            <person name="Kim W."/>
        </authorList>
    </citation>
    <scope>NUCLEOTIDE SEQUENCE [LARGE SCALE GENOMIC DNA]</scope>
    <source>
        <strain evidence="9">SNU_AA5</strain>
        <tissue evidence="9">Soma without cirri and trophi</tissue>
    </source>
</reference>
<feature type="transmembrane region" description="Helical" evidence="7">
    <location>
        <begin position="22"/>
        <end position="43"/>
    </location>
</feature>
<feature type="transmembrane region" description="Helical" evidence="7">
    <location>
        <begin position="458"/>
        <end position="482"/>
    </location>
</feature>
<evidence type="ECO:0000256" key="2">
    <source>
        <dbReference type="ARBA" id="ARBA00022448"/>
    </source>
</evidence>
<feature type="transmembrane region" description="Helical" evidence="7">
    <location>
        <begin position="327"/>
        <end position="346"/>
    </location>
</feature>
<evidence type="ECO:0000256" key="4">
    <source>
        <dbReference type="ARBA" id="ARBA00022989"/>
    </source>
</evidence>
<dbReference type="Proteomes" id="UP000440578">
    <property type="component" value="Unassembled WGS sequence"/>
</dbReference>
<dbReference type="InterPro" id="IPR005829">
    <property type="entry name" value="Sugar_transporter_CS"/>
</dbReference>